<reference evidence="2 3" key="1">
    <citation type="submission" date="2016-10" db="EMBL/GenBank/DDBJ databases">
        <authorList>
            <person name="de Groot N.N."/>
        </authorList>
    </citation>
    <scope>NUCLEOTIDE SEQUENCE [LARGE SCALE GENOMIC DNA]</scope>
    <source>
        <strain evidence="2 3">DSM 21668</strain>
    </source>
</reference>
<dbReference type="OrthoDB" id="9806357at2"/>
<keyword evidence="1" id="KW-0472">Membrane</keyword>
<keyword evidence="1" id="KW-1133">Transmembrane helix</keyword>
<evidence type="ECO:0000313" key="2">
    <source>
        <dbReference type="EMBL" id="SDM54890.1"/>
    </source>
</evidence>
<keyword evidence="3" id="KW-1185">Reference proteome</keyword>
<feature type="transmembrane region" description="Helical" evidence="1">
    <location>
        <begin position="71"/>
        <end position="87"/>
    </location>
</feature>
<evidence type="ECO:0000256" key="1">
    <source>
        <dbReference type="SAM" id="Phobius"/>
    </source>
</evidence>
<sequence length="378" mass="42235">MKKFFYAGLAGLLAFEVLRVYFIMPMPGSQRSQSLDTAYFLHQWRWEIRALFGVCCALGLAAALRPSSRKSTIALLAIGAAVVWLFNGKFSADHMFLEPESVRMLPAASSKVPGERLVMGLVMGREARAYPIQYLAYHHQVRDTVAGTPVLVTYCSVCRTGRVFASLIDGEPETFRLVGMDHFNAMFEDSKTGTWWRQVNGEAVAGPLKGTFLPEIQSFQTTLSQWLKLYPNARILQADPAAEGKYSKDLKYEKGASRDELTGTDPDSWKDKSWVVGVQAGTASKAYDWNRLKKERIVNDWVGKTPVVLVLARDTASFAAFQRPDDQVIFSLSGDSLKAPGYAFDLMGRSPSGRLRALPASQEFWHSWKTFQPSTARY</sequence>
<dbReference type="AlphaFoldDB" id="A0A1G9U4E8"/>
<keyword evidence="1" id="KW-0812">Transmembrane</keyword>
<feature type="transmembrane region" description="Helical" evidence="1">
    <location>
        <begin position="43"/>
        <end position="64"/>
    </location>
</feature>
<gene>
    <name evidence="2" type="ORF">SAMN04488090_3669</name>
</gene>
<dbReference type="Pfam" id="PF11376">
    <property type="entry name" value="DUF3179"/>
    <property type="match status" value="1"/>
</dbReference>
<evidence type="ECO:0000313" key="3">
    <source>
        <dbReference type="Proteomes" id="UP000198901"/>
    </source>
</evidence>
<evidence type="ECO:0008006" key="4">
    <source>
        <dbReference type="Google" id="ProtNLM"/>
    </source>
</evidence>
<organism evidence="2 3">
    <name type="scientific">Siphonobacter aquaeclarae</name>
    <dbReference type="NCBI Taxonomy" id="563176"/>
    <lineage>
        <taxon>Bacteria</taxon>
        <taxon>Pseudomonadati</taxon>
        <taxon>Bacteroidota</taxon>
        <taxon>Cytophagia</taxon>
        <taxon>Cytophagales</taxon>
        <taxon>Cytophagaceae</taxon>
        <taxon>Siphonobacter</taxon>
    </lineage>
</organism>
<dbReference type="EMBL" id="FNGS01000007">
    <property type="protein sequence ID" value="SDM54890.1"/>
    <property type="molecule type" value="Genomic_DNA"/>
</dbReference>
<accession>A0A1G9U4E8</accession>
<protein>
    <recommendedName>
        <fullName evidence="4">DUF3179 domain-containing protein</fullName>
    </recommendedName>
</protein>
<dbReference type="STRING" id="563176.SAMN04488090_3669"/>
<name>A0A1G9U4E8_9BACT</name>
<dbReference type="Proteomes" id="UP000198901">
    <property type="component" value="Unassembled WGS sequence"/>
</dbReference>
<dbReference type="InterPro" id="IPR021516">
    <property type="entry name" value="DUF3179"/>
</dbReference>
<dbReference type="RefSeq" id="WP_093205607.1">
    <property type="nucleotide sequence ID" value="NZ_FNGS01000007.1"/>
</dbReference>
<proteinExistence type="predicted"/>